<keyword evidence="1" id="KW-0812">Transmembrane</keyword>
<gene>
    <name evidence="2" type="ORF">GYN08_04065</name>
</gene>
<comment type="caution">
    <text evidence="2">The sequence shown here is derived from an EMBL/GenBank/DDBJ whole genome shotgun (WGS) entry which is preliminary data.</text>
</comment>
<feature type="transmembrane region" description="Helical" evidence="1">
    <location>
        <begin position="33"/>
        <end position="53"/>
    </location>
</feature>
<sequence length="58" mass="6130">MADLMIVSFIVCAVTGMLGSAALFRRNKKQTRLYFGIALLSLLLVAVAMIALARSGAA</sequence>
<accession>A0ABX0F0F7</accession>
<dbReference type="EMBL" id="JAAFGS010000001">
    <property type="protein sequence ID" value="NGZ74481.1"/>
    <property type="molecule type" value="Genomic_DNA"/>
</dbReference>
<dbReference type="Proteomes" id="UP000800303">
    <property type="component" value="Unassembled WGS sequence"/>
</dbReference>
<reference evidence="2 3" key="1">
    <citation type="submission" date="2020-01" db="EMBL/GenBank/DDBJ databases">
        <title>Polyphasic characterisation and genomic insights into a novel alkali tolerant bacterium VR-M41.</title>
        <authorList>
            <person name="Vemuluri V.R."/>
        </authorList>
    </citation>
    <scope>NUCLEOTIDE SEQUENCE [LARGE SCALE GENOMIC DNA]</scope>
    <source>
        <strain evidence="2 3">VR-M41</strain>
    </source>
</reference>
<keyword evidence="1" id="KW-1133">Transmembrane helix</keyword>
<proteinExistence type="predicted"/>
<keyword evidence="1" id="KW-0472">Membrane</keyword>
<keyword evidence="3" id="KW-1185">Reference proteome</keyword>
<organism evidence="2 3">
    <name type="scientific">Saccharibacillus alkalitolerans</name>
    <dbReference type="NCBI Taxonomy" id="2705290"/>
    <lineage>
        <taxon>Bacteria</taxon>
        <taxon>Bacillati</taxon>
        <taxon>Bacillota</taxon>
        <taxon>Bacilli</taxon>
        <taxon>Bacillales</taxon>
        <taxon>Paenibacillaceae</taxon>
        <taxon>Saccharibacillus</taxon>
    </lineage>
</organism>
<protein>
    <submittedName>
        <fullName evidence="2">Uncharacterized protein</fullName>
    </submittedName>
</protein>
<evidence type="ECO:0000313" key="2">
    <source>
        <dbReference type="EMBL" id="NGZ74481.1"/>
    </source>
</evidence>
<evidence type="ECO:0000256" key="1">
    <source>
        <dbReference type="SAM" id="Phobius"/>
    </source>
</evidence>
<name>A0ABX0F0F7_9BACL</name>
<dbReference type="RefSeq" id="WP_166272716.1">
    <property type="nucleotide sequence ID" value="NZ_JAAFGS010000001.1"/>
</dbReference>
<feature type="transmembrane region" description="Helical" evidence="1">
    <location>
        <begin position="6"/>
        <end position="24"/>
    </location>
</feature>
<evidence type="ECO:0000313" key="3">
    <source>
        <dbReference type="Proteomes" id="UP000800303"/>
    </source>
</evidence>